<dbReference type="PANTHER" id="PTHR10353:SF318">
    <property type="entry name" value="BETA-GLUCOSIDASE 31-RELATED"/>
    <property type="match status" value="1"/>
</dbReference>
<dbReference type="AlphaFoldDB" id="A0A068UUF9"/>
<keyword evidence="6" id="KW-1185">Reference proteome</keyword>
<feature type="chain" id="PRO_5001655248" evidence="4">
    <location>
        <begin position="27"/>
        <end position="181"/>
    </location>
</feature>
<accession>A0A068UUF9</accession>
<dbReference type="OrthoDB" id="65569at2759"/>
<dbReference type="PROSITE" id="PS00653">
    <property type="entry name" value="GLYCOSYL_HYDROL_F1_2"/>
    <property type="match status" value="1"/>
</dbReference>
<dbReference type="PANTHER" id="PTHR10353">
    <property type="entry name" value="GLYCOSYL HYDROLASE"/>
    <property type="match status" value="1"/>
</dbReference>
<dbReference type="OMA" id="WERDIEM"/>
<evidence type="ECO:0000313" key="6">
    <source>
        <dbReference type="Proteomes" id="UP000295252"/>
    </source>
</evidence>
<dbReference type="GO" id="GO:0009821">
    <property type="term" value="P:alkaloid biosynthetic process"/>
    <property type="evidence" value="ECO:0007669"/>
    <property type="project" value="UniProtKB-ARBA"/>
</dbReference>
<dbReference type="Proteomes" id="UP000295252">
    <property type="component" value="Chromosome XI"/>
</dbReference>
<organism evidence="5 6">
    <name type="scientific">Coffea canephora</name>
    <name type="common">Robusta coffee</name>
    <dbReference type="NCBI Taxonomy" id="49390"/>
    <lineage>
        <taxon>Eukaryota</taxon>
        <taxon>Viridiplantae</taxon>
        <taxon>Streptophyta</taxon>
        <taxon>Embryophyta</taxon>
        <taxon>Tracheophyta</taxon>
        <taxon>Spermatophyta</taxon>
        <taxon>Magnoliopsida</taxon>
        <taxon>eudicotyledons</taxon>
        <taxon>Gunneridae</taxon>
        <taxon>Pentapetalae</taxon>
        <taxon>asterids</taxon>
        <taxon>lamiids</taxon>
        <taxon>Gentianales</taxon>
        <taxon>Rubiaceae</taxon>
        <taxon>Ixoroideae</taxon>
        <taxon>Gardenieae complex</taxon>
        <taxon>Bertiereae - Coffeeae clade</taxon>
        <taxon>Coffeeae</taxon>
        <taxon>Coffea</taxon>
    </lineage>
</organism>
<evidence type="ECO:0000313" key="5">
    <source>
        <dbReference type="EMBL" id="CDP11228.1"/>
    </source>
</evidence>
<dbReference type="InterPro" id="IPR017853">
    <property type="entry name" value="GH"/>
</dbReference>
<gene>
    <name evidence="5" type="ORF">GSCOC_T00033338001</name>
</gene>
<dbReference type="GO" id="GO:0008422">
    <property type="term" value="F:beta-glucosidase activity"/>
    <property type="evidence" value="ECO:0007669"/>
    <property type="project" value="TreeGrafter"/>
</dbReference>
<keyword evidence="4" id="KW-0732">Signal</keyword>
<dbReference type="PhylomeDB" id="A0A068UUF9"/>
<dbReference type="Pfam" id="PF00232">
    <property type="entry name" value="Glyco_hydro_1"/>
    <property type="match status" value="1"/>
</dbReference>
<comment type="similarity">
    <text evidence="1 3">Belongs to the glycosyl hydrolase 1 family.</text>
</comment>
<dbReference type="GO" id="GO:0005975">
    <property type="term" value="P:carbohydrate metabolic process"/>
    <property type="evidence" value="ECO:0007669"/>
    <property type="project" value="InterPro"/>
</dbReference>
<evidence type="ECO:0000256" key="3">
    <source>
        <dbReference type="RuleBase" id="RU003690"/>
    </source>
</evidence>
<proteinExistence type="inferred from homology"/>
<dbReference type="Gramene" id="CDP11228">
    <property type="protein sequence ID" value="CDP11228"/>
    <property type="gene ID" value="GSCOC_T00033338001"/>
</dbReference>
<dbReference type="STRING" id="49390.A0A068UUF9"/>
<dbReference type="EMBL" id="HG739137">
    <property type="protein sequence ID" value="CDP11228.1"/>
    <property type="molecule type" value="Genomic_DNA"/>
</dbReference>
<keyword evidence="2" id="KW-0378">Hydrolase</keyword>
<dbReference type="InParanoid" id="A0A068UUF9"/>
<feature type="signal peptide" evidence="4">
    <location>
        <begin position="1"/>
        <end position="26"/>
    </location>
</feature>
<reference evidence="6" key="1">
    <citation type="journal article" date="2014" name="Science">
        <title>The coffee genome provides insight into the convergent evolution of caffeine biosynthesis.</title>
        <authorList>
            <person name="Denoeud F."/>
            <person name="Carretero-Paulet L."/>
            <person name="Dereeper A."/>
            <person name="Droc G."/>
            <person name="Guyot R."/>
            <person name="Pietrella M."/>
            <person name="Zheng C."/>
            <person name="Alberti A."/>
            <person name="Anthony F."/>
            <person name="Aprea G."/>
            <person name="Aury J.M."/>
            <person name="Bento P."/>
            <person name="Bernard M."/>
            <person name="Bocs S."/>
            <person name="Campa C."/>
            <person name="Cenci A."/>
            <person name="Combes M.C."/>
            <person name="Crouzillat D."/>
            <person name="Da Silva C."/>
            <person name="Daddiego L."/>
            <person name="De Bellis F."/>
            <person name="Dussert S."/>
            <person name="Garsmeur O."/>
            <person name="Gayraud T."/>
            <person name="Guignon V."/>
            <person name="Jahn K."/>
            <person name="Jamilloux V."/>
            <person name="Joet T."/>
            <person name="Labadie K."/>
            <person name="Lan T."/>
            <person name="Leclercq J."/>
            <person name="Lepelley M."/>
            <person name="Leroy T."/>
            <person name="Li L.T."/>
            <person name="Librado P."/>
            <person name="Lopez L."/>
            <person name="Munoz A."/>
            <person name="Noel B."/>
            <person name="Pallavicini A."/>
            <person name="Perrotta G."/>
            <person name="Poncet V."/>
            <person name="Pot D."/>
            <person name="Priyono X."/>
            <person name="Rigoreau M."/>
            <person name="Rouard M."/>
            <person name="Rozas J."/>
            <person name="Tranchant-Dubreuil C."/>
            <person name="VanBuren R."/>
            <person name="Zhang Q."/>
            <person name="Andrade A.C."/>
            <person name="Argout X."/>
            <person name="Bertrand B."/>
            <person name="de Kochko A."/>
            <person name="Graziosi G."/>
            <person name="Henry R.J."/>
            <person name="Jayarama X."/>
            <person name="Ming R."/>
            <person name="Nagai C."/>
            <person name="Rounsley S."/>
            <person name="Sankoff D."/>
            <person name="Giuliano G."/>
            <person name="Albert V.A."/>
            <person name="Wincker P."/>
            <person name="Lashermes P."/>
        </authorList>
    </citation>
    <scope>NUCLEOTIDE SEQUENCE [LARGE SCALE GENOMIC DNA]</scope>
    <source>
        <strain evidence="6">cv. DH200-94</strain>
    </source>
</reference>
<dbReference type="SUPFAM" id="SSF51445">
    <property type="entry name" value="(Trans)glycosidases"/>
    <property type="match status" value="1"/>
</dbReference>
<dbReference type="InterPro" id="IPR033132">
    <property type="entry name" value="GH_1_N_CS"/>
</dbReference>
<evidence type="ECO:0000256" key="1">
    <source>
        <dbReference type="ARBA" id="ARBA00010838"/>
    </source>
</evidence>
<dbReference type="Gene3D" id="3.20.20.80">
    <property type="entry name" value="Glycosidases"/>
    <property type="match status" value="1"/>
</dbReference>
<protein>
    <submittedName>
        <fullName evidence="5">Uncharacterized protein</fullName>
    </submittedName>
</protein>
<sequence length="181" mass="20247">MAVQVSLSLGLLVLLNFLFFFREISTAQAPIHNITVPFNRCSFPPNFIFGTASSAYQYEGAAFEDGKGPSICDTFTHKYPEKAIDGSNGDVADDFYHLYKEDVQLMKYIGLNGFRFSISWSRVLPHGKLSKGVNKLGIAFYNNLINDLISKGITPFVTLFHWDPPQALEDEYGGFLNISMV</sequence>
<evidence type="ECO:0000256" key="4">
    <source>
        <dbReference type="SAM" id="SignalP"/>
    </source>
</evidence>
<evidence type="ECO:0000256" key="2">
    <source>
        <dbReference type="ARBA" id="ARBA00022801"/>
    </source>
</evidence>
<dbReference type="InterPro" id="IPR001360">
    <property type="entry name" value="Glyco_hydro_1"/>
</dbReference>
<name>A0A068UUF9_COFCA</name>